<dbReference type="InterPro" id="IPR037147">
    <property type="entry name" value="Ribosomal_bL28_sf"/>
</dbReference>
<evidence type="ECO:0000256" key="5">
    <source>
        <dbReference type="HAMAP-Rule" id="MF_00373"/>
    </source>
</evidence>
<organism evidence="6 7">
    <name type="scientific">'Catharanthus roseus' aster yellows phytoplasma</name>
    <dbReference type="NCBI Taxonomy" id="1193712"/>
    <lineage>
        <taxon>Bacteria</taxon>
        <taxon>Bacillati</taxon>
        <taxon>Mycoplasmatota</taxon>
        <taxon>Mollicutes</taxon>
        <taxon>Acholeplasmatales</taxon>
        <taxon>Acholeplasmataceae</taxon>
        <taxon>Candidatus Phytoplasma</taxon>
        <taxon>16SrI (Aster yellows group)</taxon>
    </lineage>
</organism>
<dbReference type="SMR" id="A0A4P6MB16"/>
<dbReference type="PANTHER" id="PTHR39080">
    <property type="entry name" value="50S RIBOSOMAL PROTEIN L28"/>
    <property type="match status" value="1"/>
</dbReference>
<protein>
    <recommendedName>
        <fullName evidence="4 5">Large ribosomal subunit protein bL28</fullName>
    </recommendedName>
</protein>
<evidence type="ECO:0000313" key="7">
    <source>
        <dbReference type="Proteomes" id="UP000289726"/>
    </source>
</evidence>
<accession>A0A4P6MB16</accession>
<comment type="similarity">
    <text evidence="1 5">Belongs to the bacterial ribosomal protein bL28 family.</text>
</comment>
<dbReference type="GO" id="GO:0006412">
    <property type="term" value="P:translation"/>
    <property type="evidence" value="ECO:0007669"/>
    <property type="project" value="UniProtKB-UniRule"/>
</dbReference>
<proteinExistence type="inferred from homology"/>
<dbReference type="AlphaFoldDB" id="A0A4P6MB16"/>
<gene>
    <name evidence="5" type="primary">rpmB</name>
    <name evidence="6" type="ORF">EXT02_02570</name>
</gene>
<keyword evidence="7" id="KW-1185">Reference proteome</keyword>
<name>A0A4P6MB16_9MOLU</name>
<dbReference type="HAMAP" id="MF_00373">
    <property type="entry name" value="Ribosomal_bL28"/>
    <property type="match status" value="1"/>
</dbReference>
<evidence type="ECO:0000256" key="2">
    <source>
        <dbReference type="ARBA" id="ARBA00022980"/>
    </source>
</evidence>
<evidence type="ECO:0000256" key="4">
    <source>
        <dbReference type="ARBA" id="ARBA00035174"/>
    </source>
</evidence>
<dbReference type="SUPFAM" id="SSF143800">
    <property type="entry name" value="L28p-like"/>
    <property type="match status" value="1"/>
</dbReference>
<dbReference type="InterPro" id="IPR034704">
    <property type="entry name" value="Ribosomal_bL28/bL31-like_sf"/>
</dbReference>
<dbReference type="Pfam" id="PF00830">
    <property type="entry name" value="Ribosomal_L28"/>
    <property type="match status" value="1"/>
</dbReference>
<dbReference type="GO" id="GO:0005840">
    <property type="term" value="C:ribosome"/>
    <property type="evidence" value="ECO:0007669"/>
    <property type="project" value="UniProtKB-KW"/>
</dbReference>
<dbReference type="GO" id="GO:0003735">
    <property type="term" value="F:structural constituent of ribosome"/>
    <property type="evidence" value="ECO:0007669"/>
    <property type="project" value="InterPro"/>
</dbReference>
<sequence>MSKCYITGKTTLFGNRRSHAMNATKRIWKANLQNVKIVDENGKVQKVKISARALKKLKLQRA</sequence>
<evidence type="ECO:0000313" key="6">
    <source>
        <dbReference type="EMBL" id="QBF24050.1"/>
    </source>
</evidence>
<keyword evidence="2 5" id="KW-0689">Ribosomal protein</keyword>
<dbReference type="InterPro" id="IPR026569">
    <property type="entry name" value="Ribosomal_bL28"/>
</dbReference>
<reference evidence="6 7" key="1">
    <citation type="submission" date="2019-02" db="EMBL/GenBank/DDBJ databases">
        <title>Draft Genome Sequence of Maize Bushy Stunt-like Phytoplasma group 16SrI-B (Aster yellows) in South Africa.</title>
        <authorList>
            <person name="Coetzee B."/>
            <person name="Douglas-Smit N."/>
            <person name="Maree H.J."/>
            <person name="Burger J.T."/>
            <person name="Kruger K."/>
            <person name="Pietersen G."/>
        </authorList>
    </citation>
    <scope>NUCLEOTIDE SEQUENCE [LARGE SCALE GENOMIC DNA]</scope>
    <source>
        <strain evidence="6 7">De Villa</strain>
    </source>
</reference>
<dbReference type="Proteomes" id="UP000289726">
    <property type="component" value="Chromosome"/>
</dbReference>
<evidence type="ECO:0000256" key="1">
    <source>
        <dbReference type="ARBA" id="ARBA00008760"/>
    </source>
</evidence>
<dbReference type="PANTHER" id="PTHR39080:SF1">
    <property type="entry name" value="LARGE RIBOSOMAL SUBUNIT PROTEIN BL28A"/>
    <property type="match status" value="1"/>
</dbReference>
<dbReference type="Gene3D" id="2.30.170.40">
    <property type="entry name" value="Ribosomal protein L28/L24"/>
    <property type="match status" value="1"/>
</dbReference>
<dbReference type="InterPro" id="IPR050096">
    <property type="entry name" value="Bacterial_rp_bL28"/>
</dbReference>
<dbReference type="EMBL" id="CP035949">
    <property type="protein sequence ID" value="QBF24050.1"/>
    <property type="molecule type" value="Genomic_DNA"/>
</dbReference>
<dbReference type="RefSeq" id="WP_011160481.1">
    <property type="nucleotide sequence ID" value="NZ_CP035949.1"/>
</dbReference>
<keyword evidence="3 5" id="KW-0687">Ribonucleoprotein</keyword>
<evidence type="ECO:0000256" key="3">
    <source>
        <dbReference type="ARBA" id="ARBA00023274"/>
    </source>
</evidence>
<dbReference type="NCBIfam" id="TIGR00009">
    <property type="entry name" value="L28"/>
    <property type="match status" value="1"/>
</dbReference>
<dbReference type="InterPro" id="IPR001383">
    <property type="entry name" value="Ribosomal_bL28_bact-type"/>
</dbReference>
<dbReference type="GO" id="GO:1990904">
    <property type="term" value="C:ribonucleoprotein complex"/>
    <property type="evidence" value="ECO:0007669"/>
    <property type="project" value="UniProtKB-KW"/>
</dbReference>